<protein>
    <submittedName>
        <fullName evidence="2">Uncharacterized protein</fullName>
    </submittedName>
</protein>
<gene>
    <name evidence="2" type="ORF">HGM15179_004775</name>
</gene>
<feature type="region of interest" description="Disordered" evidence="1">
    <location>
        <begin position="61"/>
        <end position="92"/>
    </location>
</feature>
<sequence>MSQQSALVAKRANGILAWRSREVILPLYLALWKMDVKQKLVLSWLSCFSAEKQLMEAEKCKKKKRKKNQDSGAFSETATVKAINRRGQGCKE</sequence>
<accession>A0A8K1GR98</accession>
<comment type="caution">
    <text evidence="2">The sequence shown here is derived from an EMBL/GenBank/DDBJ whole genome shotgun (WGS) entry which is preliminary data.</text>
</comment>
<reference evidence="2" key="1">
    <citation type="submission" date="2019-04" db="EMBL/GenBank/DDBJ databases">
        <title>Genome assembly of Zosterops borbonicus 15179.</title>
        <authorList>
            <person name="Leroy T."/>
            <person name="Anselmetti Y."/>
            <person name="Tilak M.-K."/>
            <person name="Nabholz B."/>
        </authorList>
    </citation>
    <scope>NUCLEOTIDE SEQUENCE</scope>
    <source>
        <strain evidence="2">HGM_15179</strain>
        <tissue evidence="2">Muscle</tissue>
    </source>
</reference>
<dbReference type="Proteomes" id="UP000796761">
    <property type="component" value="Unassembled WGS sequence"/>
</dbReference>
<dbReference type="OrthoDB" id="276744at2759"/>
<name>A0A8K1GR98_9PASS</name>
<organism evidence="2 3">
    <name type="scientific">Zosterops borbonicus</name>
    <dbReference type="NCBI Taxonomy" id="364589"/>
    <lineage>
        <taxon>Eukaryota</taxon>
        <taxon>Metazoa</taxon>
        <taxon>Chordata</taxon>
        <taxon>Craniata</taxon>
        <taxon>Vertebrata</taxon>
        <taxon>Euteleostomi</taxon>
        <taxon>Archelosauria</taxon>
        <taxon>Archosauria</taxon>
        <taxon>Dinosauria</taxon>
        <taxon>Saurischia</taxon>
        <taxon>Theropoda</taxon>
        <taxon>Coelurosauria</taxon>
        <taxon>Aves</taxon>
        <taxon>Neognathae</taxon>
        <taxon>Neoaves</taxon>
        <taxon>Telluraves</taxon>
        <taxon>Australaves</taxon>
        <taxon>Passeriformes</taxon>
        <taxon>Sylvioidea</taxon>
        <taxon>Zosteropidae</taxon>
        <taxon>Zosterops</taxon>
    </lineage>
</organism>
<evidence type="ECO:0000256" key="1">
    <source>
        <dbReference type="SAM" id="MobiDB-lite"/>
    </source>
</evidence>
<evidence type="ECO:0000313" key="3">
    <source>
        <dbReference type="Proteomes" id="UP000796761"/>
    </source>
</evidence>
<proteinExistence type="predicted"/>
<keyword evidence="3" id="KW-1185">Reference proteome</keyword>
<evidence type="ECO:0000313" key="2">
    <source>
        <dbReference type="EMBL" id="TRZ22314.1"/>
    </source>
</evidence>
<dbReference type="AlphaFoldDB" id="A0A8K1GR98"/>
<dbReference type="EMBL" id="SWJQ01000102">
    <property type="protein sequence ID" value="TRZ22314.1"/>
    <property type="molecule type" value="Genomic_DNA"/>
</dbReference>